<keyword evidence="4" id="KW-1185">Reference proteome</keyword>
<evidence type="ECO:0000313" key="3">
    <source>
        <dbReference type="EMBL" id="GGP63461.1"/>
    </source>
</evidence>
<accession>A0ABQ2Q8U2</accession>
<keyword evidence="2" id="KW-1133">Transmembrane helix</keyword>
<dbReference type="RefSeq" id="WP_188922070.1">
    <property type="nucleotide sequence ID" value="NZ_BMQV01000040.1"/>
</dbReference>
<keyword evidence="2" id="KW-0472">Membrane</keyword>
<organism evidence="3 4">
    <name type="scientific">Shewanella saliphila</name>
    <dbReference type="NCBI Taxonomy" id="2282698"/>
    <lineage>
        <taxon>Bacteria</taxon>
        <taxon>Pseudomonadati</taxon>
        <taxon>Pseudomonadota</taxon>
        <taxon>Gammaproteobacteria</taxon>
        <taxon>Alteromonadales</taxon>
        <taxon>Shewanellaceae</taxon>
        <taxon>Shewanella</taxon>
    </lineage>
</organism>
<feature type="region of interest" description="Disordered" evidence="1">
    <location>
        <begin position="1"/>
        <end position="27"/>
    </location>
</feature>
<reference evidence="4" key="1">
    <citation type="journal article" date="2019" name="Int. J. Syst. Evol. Microbiol.">
        <title>The Global Catalogue of Microorganisms (GCM) 10K type strain sequencing project: providing services to taxonomists for standard genome sequencing and annotation.</title>
        <authorList>
            <consortium name="The Broad Institute Genomics Platform"/>
            <consortium name="The Broad Institute Genome Sequencing Center for Infectious Disease"/>
            <person name="Wu L."/>
            <person name="Ma J."/>
        </authorList>
    </citation>
    <scope>NUCLEOTIDE SEQUENCE [LARGE SCALE GENOMIC DNA]</scope>
    <source>
        <strain evidence="4">JCM 32304</strain>
    </source>
</reference>
<protein>
    <submittedName>
        <fullName evidence="3">Uncharacterized protein</fullName>
    </submittedName>
</protein>
<dbReference type="EMBL" id="BMQV01000040">
    <property type="protein sequence ID" value="GGP63461.1"/>
    <property type="molecule type" value="Genomic_DNA"/>
</dbReference>
<dbReference type="Proteomes" id="UP000654367">
    <property type="component" value="Unassembled WGS sequence"/>
</dbReference>
<feature type="compositionally biased region" description="Polar residues" evidence="1">
    <location>
        <begin position="1"/>
        <end position="13"/>
    </location>
</feature>
<feature type="transmembrane region" description="Helical" evidence="2">
    <location>
        <begin position="35"/>
        <end position="54"/>
    </location>
</feature>
<sequence length="80" mass="9258">MVSTPQKSSTNQKNDIRQTLGLDKPSKHHKSFNKYIWFTGIIVVIAILSWKFIANGQSQTTQYMFWSNSIGHLILRQYGQ</sequence>
<comment type="caution">
    <text evidence="3">The sequence shown here is derived from an EMBL/GenBank/DDBJ whole genome shotgun (WGS) entry which is preliminary data.</text>
</comment>
<keyword evidence="2" id="KW-0812">Transmembrane</keyword>
<gene>
    <name evidence="3" type="ORF">GCM10009409_31330</name>
</gene>
<evidence type="ECO:0000256" key="1">
    <source>
        <dbReference type="SAM" id="MobiDB-lite"/>
    </source>
</evidence>
<evidence type="ECO:0000313" key="4">
    <source>
        <dbReference type="Proteomes" id="UP000654367"/>
    </source>
</evidence>
<proteinExistence type="predicted"/>
<name>A0ABQ2Q8U2_9GAMM</name>
<evidence type="ECO:0000256" key="2">
    <source>
        <dbReference type="SAM" id="Phobius"/>
    </source>
</evidence>